<feature type="region of interest" description="Disordered" evidence="1">
    <location>
        <begin position="270"/>
        <end position="289"/>
    </location>
</feature>
<evidence type="ECO:0000313" key="4">
    <source>
        <dbReference type="Proteomes" id="UP000649604"/>
    </source>
</evidence>
<dbReference type="Pfam" id="PF07603">
    <property type="entry name" value="Lcl_C"/>
    <property type="match status" value="1"/>
</dbReference>
<organism evidence="3 4">
    <name type="scientific">candidate division KSB3 bacterium</name>
    <dbReference type="NCBI Taxonomy" id="2044937"/>
    <lineage>
        <taxon>Bacteria</taxon>
        <taxon>candidate division KSB3</taxon>
    </lineage>
</organism>
<dbReference type="InterPro" id="IPR011460">
    <property type="entry name" value="Lcl_C"/>
</dbReference>
<dbReference type="SMART" id="SM00255">
    <property type="entry name" value="TIR"/>
    <property type="match status" value="1"/>
</dbReference>
<proteinExistence type="predicted"/>
<name>A0A9D5Q4T2_9BACT</name>
<accession>A0A9D5Q4T2</accession>
<feature type="compositionally biased region" description="Low complexity" evidence="1">
    <location>
        <begin position="228"/>
        <end position="244"/>
    </location>
</feature>
<dbReference type="EMBL" id="WJJP01000150">
    <property type="protein sequence ID" value="MBD3323880.1"/>
    <property type="molecule type" value="Genomic_DNA"/>
</dbReference>
<dbReference type="AlphaFoldDB" id="A0A9D5Q4T2"/>
<evidence type="ECO:0000313" key="3">
    <source>
        <dbReference type="EMBL" id="MBD3323880.1"/>
    </source>
</evidence>
<evidence type="ECO:0000256" key="1">
    <source>
        <dbReference type="SAM" id="MobiDB-lite"/>
    </source>
</evidence>
<comment type="caution">
    <text evidence="3">The sequence shown here is derived from an EMBL/GenBank/DDBJ whole genome shotgun (WGS) entry which is preliminary data.</text>
</comment>
<dbReference type="SUPFAM" id="SSF52200">
    <property type="entry name" value="Toll/Interleukin receptor TIR domain"/>
    <property type="match status" value="1"/>
</dbReference>
<dbReference type="Pfam" id="PF13676">
    <property type="entry name" value="TIR_2"/>
    <property type="match status" value="1"/>
</dbReference>
<feature type="non-terminal residue" evidence="3">
    <location>
        <position position="373"/>
    </location>
</feature>
<gene>
    <name evidence="3" type="ORF">GF339_04805</name>
</gene>
<evidence type="ECO:0000259" key="2">
    <source>
        <dbReference type="PROSITE" id="PS50104"/>
    </source>
</evidence>
<dbReference type="InterPro" id="IPR035897">
    <property type="entry name" value="Toll_tir_struct_dom_sf"/>
</dbReference>
<dbReference type="Proteomes" id="UP000649604">
    <property type="component" value="Unassembled WGS sequence"/>
</dbReference>
<sequence length="373" mass="42557">MRSVLEQVVRPMMEIKIGKHIEKFHCTPPGYVTSIQNSERVRQHHPAIFCLSKFALLSTVFSHHEIWQAECVRKVSIGIAAGGKAVEFQYDIFISHASEDKAEIARPLAEALRQAGLRVWYDEFILKPGQSLSRAIRRGQRQSKYALLVLSPNYFANERWAERELDGFIAREIHAGQVLIPLWHRVTYQEVVAVFPDIADKFAIQSDRGLKHVVQAVVDLFKEEQELQSPGEQEVSVVEESPPIQEEPETTTEADVVEATEFVADLQARSEASQARLDKQPPSQPPIRLRSEAQVVSTEEAQKVFQLDERDRPLKYIQNDFEDQGDVVLDHATGLMWQKSGSTTYMSYGKAQKYVKELNHKQFAGYSDWRLPT</sequence>
<dbReference type="PROSITE" id="PS50104">
    <property type="entry name" value="TIR"/>
    <property type="match status" value="1"/>
</dbReference>
<dbReference type="InterPro" id="IPR000157">
    <property type="entry name" value="TIR_dom"/>
</dbReference>
<protein>
    <submittedName>
        <fullName evidence="3">TIR domain-containing protein</fullName>
    </submittedName>
</protein>
<dbReference type="Gene3D" id="3.40.50.10140">
    <property type="entry name" value="Toll/interleukin-1 receptor homology (TIR) domain"/>
    <property type="match status" value="1"/>
</dbReference>
<feature type="domain" description="TIR" evidence="2">
    <location>
        <begin position="88"/>
        <end position="217"/>
    </location>
</feature>
<reference evidence="3" key="1">
    <citation type="submission" date="2019-11" db="EMBL/GenBank/DDBJ databases">
        <title>Microbial mats filling the niche in hypersaline microbial mats.</title>
        <authorList>
            <person name="Wong H.L."/>
            <person name="Macleod F.I."/>
            <person name="White R.A. III"/>
            <person name="Burns B.P."/>
        </authorList>
    </citation>
    <scope>NUCLEOTIDE SEQUENCE</scope>
    <source>
        <strain evidence="3">Rbin_158</strain>
    </source>
</reference>
<dbReference type="GO" id="GO:0007165">
    <property type="term" value="P:signal transduction"/>
    <property type="evidence" value="ECO:0007669"/>
    <property type="project" value="InterPro"/>
</dbReference>
<feature type="region of interest" description="Disordered" evidence="1">
    <location>
        <begin position="227"/>
        <end position="253"/>
    </location>
</feature>